<feature type="compositionally biased region" description="Polar residues" evidence="1">
    <location>
        <begin position="135"/>
        <end position="146"/>
    </location>
</feature>
<keyword evidence="3" id="KW-1185">Reference proteome</keyword>
<feature type="region of interest" description="Disordered" evidence="1">
    <location>
        <begin position="129"/>
        <end position="160"/>
    </location>
</feature>
<evidence type="ECO:0000313" key="2">
    <source>
        <dbReference type="EMBL" id="CAC5384258.1"/>
    </source>
</evidence>
<accession>A0A6J8BJW0</accession>
<gene>
    <name evidence="2" type="ORF">MCOR_19921</name>
</gene>
<proteinExistence type="predicted"/>
<organism evidence="2 3">
    <name type="scientific">Mytilus coruscus</name>
    <name type="common">Sea mussel</name>
    <dbReference type="NCBI Taxonomy" id="42192"/>
    <lineage>
        <taxon>Eukaryota</taxon>
        <taxon>Metazoa</taxon>
        <taxon>Spiralia</taxon>
        <taxon>Lophotrochozoa</taxon>
        <taxon>Mollusca</taxon>
        <taxon>Bivalvia</taxon>
        <taxon>Autobranchia</taxon>
        <taxon>Pteriomorphia</taxon>
        <taxon>Mytilida</taxon>
        <taxon>Mytiloidea</taxon>
        <taxon>Mytilidae</taxon>
        <taxon>Mytilinae</taxon>
        <taxon>Mytilus</taxon>
    </lineage>
</organism>
<name>A0A6J8BJW0_MYTCO</name>
<protein>
    <submittedName>
        <fullName evidence="2">Uncharacterized protein</fullName>
    </submittedName>
</protein>
<sequence>MIPRTCTLTIQSQNETPKITSEEMLHYINSEINLDISALIGYFQSTGINKFLASFRDEHSKEIFQDVFRDQFEVKEIVQSHHVKYGVQRELTTITRANRNESLSTQESQDSQENTIVSSGEIEVEIYQDKDTMEAAQTSTSDSTPIEENLNESKSSNESIDHEIIITQALEVKFDKLQSETEKIKE</sequence>
<dbReference type="AlphaFoldDB" id="A0A6J8BJW0"/>
<evidence type="ECO:0000313" key="3">
    <source>
        <dbReference type="Proteomes" id="UP000507470"/>
    </source>
</evidence>
<evidence type="ECO:0000256" key="1">
    <source>
        <dbReference type="SAM" id="MobiDB-lite"/>
    </source>
</evidence>
<dbReference type="EMBL" id="CACVKT020003498">
    <property type="protein sequence ID" value="CAC5384258.1"/>
    <property type="molecule type" value="Genomic_DNA"/>
</dbReference>
<reference evidence="2 3" key="1">
    <citation type="submission" date="2020-06" db="EMBL/GenBank/DDBJ databases">
        <authorList>
            <person name="Li R."/>
            <person name="Bekaert M."/>
        </authorList>
    </citation>
    <scope>NUCLEOTIDE SEQUENCE [LARGE SCALE GENOMIC DNA]</scope>
    <source>
        <strain evidence="3">wild</strain>
    </source>
</reference>
<dbReference type="Proteomes" id="UP000507470">
    <property type="component" value="Unassembled WGS sequence"/>
</dbReference>